<keyword evidence="2" id="KW-1185">Reference proteome</keyword>
<sequence length="62" mass="7016">MREESDSSLCTGWFMFGIDPRSLSQRVASTSVPTANQTETPLASQIQKKVNHIEHNQKRILD</sequence>
<proteinExistence type="predicted"/>
<dbReference type="EMBL" id="FZQP02000004">
    <property type="protein sequence ID" value="VVC86589.1"/>
    <property type="molecule type" value="Genomic_DNA"/>
</dbReference>
<evidence type="ECO:0000313" key="1">
    <source>
        <dbReference type="EMBL" id="VVC86589.1"/>
    </source>
</evidence>
<organism evidence="1 2">
    <name type="scientific">Leptidea sinapis</name>
    <dbReference type="NCBI Taxonomy" id="189913"/>
    <lineage>
        <taxon>Eukaryota</taxon>
        <taxon>Metazoa</taxon>
        <taxon>Ecdysozoa</taxon>
        <taxon>Arthropoda</taxon>
        <taxon>Hexapoda</taxon>
        <taxon>Insecta</taxon>
        <taxon>Pterygota</taxon>
        <taxon>Neoptera</taxon>
        <taxon>Endopterygota</taxon>
        <taxon>Lepidoptera</taxon>
        <taxon>Glossata</taxon>
        <taxon>Ditrysia</taxon>
        <taxon>Papilionoidea</taxon>
        <taxon>Pieridae</taxon>
        <taxon>Dismorphiinae</taxon>
        <taxon>Leptidea</taxon>
    </lineage>
</organism>
<name>A0A5E4PMS8_9NEOP</name>
<gene>
    <name evidence="1" type="ORF">LSINAPIS_LOCUS379</name>
</gene>
<accession>A0A5E4PMS8</accession>
<reference evidence="1 2" key="1">
    <citation type="submission" date="2017-07" db="EMBL/GenBank/DDBJ databases">
        <authorList>
            <person name="Talla V."/>
            <person name="Backstrom N."/>
        </authorList>
    </citation>
    <scope>NUCLEOTIDE SEQUENCE [LARGE SCALE GENOMIC DNA]</scope>
</reference>
<protein>
    <submittedName>
        <fullName evidence="1">Uncharacterized protein</fullName>
    </submittedName>
</protein>
<evidence type="ECO:0000313" key="2">
    <source>
        <dbReference type="Proteomes" id="UP000324832"/>
    </source>
</evidence>
<dbReference type="AlphaFoldDB" id="A0A5E4PMS8"/>
<dbReference type="Proteomes" id="UP000324832">
    <property type="component" value="Unassembled WGS sequence"/>
</dbReference>